<evidence type="ECO:0000313" key="3">
    <source>
        <dbReference type="EMBL" id="AYV79501.1"/>
    </source>
</evidence>
<organism evidence="3">
    <name type="scientific">Faunusvirus sp</name>
    <dbReference type="NCBI Taxonomy" id="2487766"/>
    <lineage>
        <taxon>Viruses</taxon>
        <taxon>Varidnaviria</taxon>
        <taxon>Bamfordvirae</taxon>
        <taxon>Nucleocytoviricota</taxon>
        <taxon>Megaviricetes</taxon>
        <taxon>Imitervirales</taxon>
        <taxon>Mimiviridae</taxon>
    </lineage>
</organism>
<dbReference type="EMBL" id="MK072149">
    <property type="protein sequence ID" value="AYV79501.1"/>
    <property type="molecule type" value="Genomic_DNA"/>
</dbReference>
<dbReference type="PROSITE" id="PS50088">
    <property type="entry name" value="ANK_REPEAT"/>
    <property type="match status" value="2"/>
</dbReference>
<proteinExistence type="predicted"/>
<dbReference type="PANTHER" id="PTHR24198:SF165">
    <property type="entry name" value="ANKYRIN REPEAT-CONTAINING PROTEIN-RELATED"/>
    <property type="match status" value="1"/>
</dbReference>
<dbReference type="PANTHER" id="PTHR24198">
    <property type="entry name" value="ANKYRIN REPEAT AND PROTEIN KINASE DOMAIN-CONTAINING PROTEIN"/>
    <property type="match status" value="1"/>
</dbReference>
<accession>A0A3G4ZZQ6</accession>
<reference evidence="3" key="1">
    <citation type="submission" date="2018-10" db="EMBL/GenBank/DDBJ databases">
        <title>Hidden diversity of soil giant viruses.</title>
        <authorList>
            <person name="Schulz F."/>
            <person name="Alteio L."/>
            <person name="Goudeau D."/>
            <person name="Ryan E.M."/>
            <person name="Malmstrom R.R."/>
            <person name="Blanchard J."/>
            <person name="Woyke T."/>
        </authorList>
    </citation>
    <scope>NUCLEOTIDE SEQUENCE</scope>
    <source>
        <strain evidence="3">FNV1</strain>
    </source>
</reference>
<name>A0A3G4ZZQ6_9VIRU</name>
<sequence length="273" mass="30669">MDPIVSRNKELAIICIKAMFYGHDDACIQLINQYKTFYDTYIDHNGYIGINPLIGACIYDKADIAHLLIVNGCDLRRCNYNDENILIFACRYDRISIVKDIIKTGHIDINTRGEYGQTPLSIMCIDNCLDIITEFLNNGANVNCVNIYGDTPLMYAVKRYGNEGTIIELIRRGADVNILNKSKSSALSLLASFAQYNGDKYILLLIEAGAHFVDHIDNIRKCKYTNVLNCIANKYKTAVIDTIDDMSSDNALYCSFRTTYAVGLVDIICGYVV</sequence>
<dbReference type="PROSITE" id="PS50297">
    <property type="entry name" value="ANK_REP_REGION"/>
    <property type="match status" value="1"/>
</dbReference>
<evidence type="ECO:0000256" key="2">
    <source>
        <dbReference type="ARBA" id="ARBA00023043"/>
    </source>
</evidence>
<evidence type="ECO:0000256" key="1">
    <source>
        <dbReference type="ARBA" id="ARBA00022737"/>
    </source>
</evidence>
<keyword evidence="1" id="KW-0677">Repeat</keyword>
<dbReference type="SMART" id="SM00248">
    <property type="entry name" value="ANK"/>
    <property type="match status" value="4"/>
</dbReference>
<dbReference type="InterPro" id="IPR036770">
    <property type="entry name" value="Ankyrin_rpt-contain_sf"/>
</dbReference>
<gene>
    <name evidence="3" type="ORF">Faunusvirus18_6</name>
</gene>
<dbReference type="SUPFAM" id="SSF48403">
    <property type="entry name" value="Ankyrin repeat"/>
    <property type="match status" value="1"/>
</dbReference>
<keyword evidence="2" id="KW-0040">ANK repeat</keyword>
<dbReference type="Pfam" id="PF12796">
    <property type="entry name" value="Ank_2"/>
    <property type="match status" value="1"/>
</dbReference>
<dbReference type="InterPro" id="IPR002110">
    <property type="entry name" value="Ankyrin_rpt"/>
</dbReference>
<protein>
    <submittedName>
        <fullName evidence="3">Uncharacterized protein</fullName>
    </submittedName>
</protein>
<dbReference type="Gene3D" id="1.25.40.20">
    <property type="entry name" value="Ankyrin repeat-containing domain"/>
    <property type="match status" value="1"/>
</dbReference>